<dbReference type="Proteomes" id="UP000467840">
    <property type="component" value="Chromosome 18"/>
</dbReference>
<reference evidence="1 2" key="1">
    <citation type="journal article" date="2020" name="Mol. Plant">
        <title>The Chromosome-Based Rubber Tree Genome Provides New Insights into Spurge Genome Evolution and Rubber Biosynthesis.</title>
        <authorList>
            <person name="Liu J."/>
            <person name="Shi C."/>
            <person name="Shi C.C."/>
            <person name="Li W."/>
            <person name="Zhang Q.J."/>
            <person name="Zhang Y."/>
            <person name="Li K."/>
            <person name="Lu H.F."/>
            <person name="Shi C."/>
            <person name="Zhu S.T."/>
            <person name="Xiao Z.Y."/>
            <person name="Nan H."/>
            <person name="Yue Y."/>
            <person name="Zhu X.G."/>
            <person name="Wu Y."/>
            <person name="Hong X.N."/>
            <person name="Fan G.Y."/>
            <person name="Tong Y."/>
            <person name="Zhang D."/>
            <person name="Mao C.L."/>
            <person name="Liu Y.L."/>
            <person name="Hao S.J."/>
            <person name="Liu W.Q."/>
            <person name="Lv M.Q."/>
            <person name="Zhang H.B."/>
            <person name="Liu Y."/>
            <person name="Hu-Tang G.R."/>
            <person name="Wang J.P."/>
            <person name="Wang J.H."/>
            <person name="Sun Y.H."/>
            <person name="Ni S.B."/>
            <person name="Chen W.B."/>
            <person name="Zhang X.C."/>
            <person name="Jiao Y.N."/>
            <person name="Eichler E.E."/>
            <person name="Li G.H."/>
            <person name="Liu X."/>
            <person name="Gao L.Z."/>
        </authorList>
    </citation>
    <scope>NUCLEOTIDE SEQUENCE [LARGE SCALE GENOMIC DNA]</scope>
    <source>
        <strain evidence="2">cv. GT1</strain>
        <tissue evidence="1">Leaf</tissue>
    </source>
</reference>
<accession>A0A6A6LBP2</accession>
<dbReference type="AlphaFoldDB" id="A0A6A6LBP2"/>
<keyword evidence="2" id="KW-1185">Reference proteome</keyword>
<sequence>MLPIFFGLRMDRRPESKLIDEIVNDVRKKINHSFLSVYDNDGLFGIDSRVKEVESLLCLESEDSLKNLKFVDLSNSKRLIRIPDMSKFPELEADATLHDCLQCLCIPGSEMPEWMMYKNDNGSSLSFSLATFDPHSHATDFIKIAFRVLVAPKANHSRNFIETGISILCRCTL</sequence>
<proteinExistence type="predicted"/>
<evidence type="ECO:0000313" key="1">
    <source>
        <dbReference type="EMBL" id="KAF2297029.1"/>
    </source>
</evidence>
<organism evidence="1 2">
    <name type="scientific">Hevea brasiliensis</name>
    <name type="common">Para rubber tree</name>
    <name type="synonym">Siphonia brasiliensis</name>
    <dbReference type="NCBI Taxonomy" id="3981"/>
    <lineage>
        <taxon>Eukaryota</taxon>
        <taxon>Viridiplantae</taxon>
        <taxon>Streptophyta</taxon>
        <taxon>Embryophyta</taxon>
        <taxon>Tracheophyta</taxon>
        <taxon>Spermatophyta</taxon>
        <taxon>Magnoliopsida</taxon>
        <taxon>eudicotyledons</taxon>
        <taxon>Gunneridae</taxon>
        <taxon>Pentapetalae</taxon>
        <taxon>rosids</taxon>
        <taxon>fabids</taxon>
        <taxon>Malpighiales</taxon>
        <taxon>Euphorbiaceae</taxon>
        <taxon>Crotonoideae</taxon>
        <taxon>Micrandreae</taxon>
        <taxon>Hevea</taxon>
    </lineage>
</organism>
<evidence type="ECO:0000313" key="2">
    <source>
        <dbReference type="Proteomes" id="UP000467840"/>
    </source>
</evidence>
<gene>
    <name evidence="1" type="ORF">GH714_015279</name>
</gene>
<protein>
    <submittedName>
        <fullName evidence="1">Uncharacterized protein</fullName>
    </submittedName>
</protein>
<dbReference type="EMBL" id="JAAGAX010000012">
    <property type="protein sequence ID" value="KAF2297029.1"/>
    <property type="molecule type" value="Genomic_DNA"/>
</dbReference>
<name>A0A6A6LBP2_HEVBR</name>
<comment type="caution">
    <text evidence="1">The sequence shown here is derived from an EMBL/GenBank/DDBJ whole genome shotgun (WGS) entry which is preliminary data.</text>
</comment>